<dbReference type="Pfam" id="PF00753">
    <property type="entry name" value="Lactamase_B"/>
    <property type="match status" value="1"/>
</dbReference>
<protein>
    <submittedName>
        <fullName evidence="2">MBL fold metallo-hydrolase</fullName>
    </submittedName>
</protein>
<dbReference type="RefSeq" id="WP_163087070.1">
    <property type="nucleotide sequence ID" value="NZ_JAAAWN010000021.1"/>
</dbReference>
<evidence type="ECO:0000313" key="2">
    <source>
        <dbReference type="EMBL" id="NDV92378.1"/>
    </source>
</evidence>
<dbReference type="EMBL" id="JAAAWN010000021">
    <property type="protein sequence ID" value="NDV92378.1"/>
    <property type="molecule type" value="Genomic_DNA"/>
</dbReference>
<sequence length="337" mass="38047">MEYPELSIPSPGKWTEITDGLLWLRMPLPFDLDHINLYLIEDNDGWVVIDTGLASSTTKDLWTAIFSALDKPICGVIVTHLHPDHVGLAGWIAEEFKVPLYMSQLEYFTARALSEKAPGRSNWRDEEYFKRAGLATEQIDVLLSGNKGFGSVVSPLPLSYTRLKQNDVLSFKGREWRVMIGKGHSPEHVCLHCQELGVLLAGDHILPMITPNIGVYTTEPEGNTLQDYLATLVPFTELPSDTLILPAHKQPFIGVQARVDELISHHHRHLAALNEACEQPRSLVSLLPIMFKRELNGRNIMFAVAECLSHLNYLRFSNKLIRTLSDSGVYLYQSRHR</sequence>
<dbReference type="InterPro" id="IPR001279">
    <property type="entry name" value="Metallo-B-lactamas"/>
</dbReference>
<dbReference type="Pfam" id="PF21221">
    <property type="entry name" value="B_lactamase-like_C"/>
    <property type="match status" value="1"/>
</dbReference>
<proteinExistence type="predicted"/>
<dbReference type="GO" id="GO:0016787">
    <property type="term" value="F:hydrolase activity"/>
    <property type="evidence" value="ECO:0007669"/>
    <property type="project" value="UniProtKB-KW"/>
</dbReference>
<feature type="domain" description="Metallo-beta-lactamase" evidence="1">
    <location>
        <begin position="34"/>
        <end position="248"/>
    </location>
</feature>
<reference evidence="2 3" key="1">
    <citation type="submission" date="2020-01" db="EMBL/GenBank/DDBJ databases">
        <authorList>
            <person name="Chen J."/>
            <person name="Zhu S."/>
            <person name="Yang J."/>
        </authorList>
    </citation>
    <scope>NUCLEOTIDE SEQUENCE [LARGE SCALE GENOMIC DNA]</scope>
    <source>
        <strain evidence="2 3">345S023</strain>
    </source>
</reference>
<dbReference type="InterPro" id="IPR036866">
    <property type="entry name" value="RibonucZ/Hydroxyglut_hydro"/>
</dbReference>
<dbReference type="SMART" id="SM00849">
    <property type="entry name" value="Lactamase_B"/>
    <property type="match status" value="1"/>
</dbReference>
<dbReference type="Proteomes" id="UP000470213">
    <property type="component" value="Unassembled WGS sequence"/>
</dbReference>
<evidence type="ECO:0000313" key="3">
    <source>
        <dbReference type="Proteomes" id="UP000470213"/>
    </source>
</evidence>
<dbReference type="InterPro" id="IPR036388">
    <property type="entry name" value="WH-like_DNA-bd_sf"/>
</dbReference>
<dbReference type="Gene3D" id="3.60.15.10">
    <property type="entry name" value="Ribonuclease Z/Hydroxyacylglutathione hydrolase-like"/>
    <property type="match status" value="1"/>
</dbReference>
<organism evidence="2 3">
    <name type="scientific">Alteromonas profundi</name>
    <dbReference type="NCBI Taxonomy" id="2696062"/>
    <lineage>
        <taxon>Bacteria</taxon>
        <taxon>Pseudomonadati</taxon>
        <taxon>Pseudomonadota</taxon>
        <taxon>Gammaproteobacteria</taxon>
        <taxon>Alteromonadales</taxon>
        <taxon>Alteromonadaceae</taxon>
        <taxon>Alteromonas/Salinimonas group</taxon>
        <taxon>Alteromonas</taxon>
    </lineage>
</organism>
<dbReference type="PANTHER" id="PTHR23131">
    <property type="entry name" value="ENDORIBONUCLEASE LACTB2"/>
    <property type="match status" value="1"/>
</dbReference>
<dbReference type="Gene3D" id="1.10.10.10">
    <property type="entry name" value="Winged helix-like DNA-binding domain superfamily/Winged helix DNA-binding domain"/>
    <property type="match status" value="1"/>
</dbReference>
<comment type="caution">
    <text evidence="2">The sequence shown here is derived from an EMBL/GenBank/DDBJ whole genome shotgun (WGS) entry which is preliminary data.</text>
</comment>
<dbReference type="InterPro" id="IPR050662">
    <property type="entry name" value="Sec-metab_biosynth-thioest"/>
</dbReference>
<dbReference type="PANTHER" id="PTHR23131:SF4">
    <property type="entry name" value="METALLO-BETA-LACTAMASE SUPERFAMILY POTEIN"/>
    <property type="match status" value="1"/>
</dbReference>
<keyword evidence="3" id="KW-1185">Reference proteome</keyword>
<accession>A0A7X5LN03</accession>
<dbReference type="InterPro" id="IPR048933">
    <property type="entry name" value="B_lactamase-like_C"/>
</dbReference>
<dbReference type="AlphaFoldDB" id="A0A7X5LN03"/>
<gene>
    <name evidence="2" type="ORF">GTH32_14450</name>
</gene>
<name>A0A7X5LN03_9ALTE</name>
<evidence type="ECO:0000259" key="1">
    <source>
        <dbReference type="SMART" id="SM00849"/>
    </source>
</evidence>
<dbReference type="SUPFAM" id="SSF56281">
    <property type="entry name" value="Metallo-hydrolase/oxidoreductase"/>
    <property type="match status" value="1"/>
</dbReference>
<keyword evidence="2" id="KW-0378">Hydrolase</keyword>